<protein>
    <submittedName>
        <fullName evidence="1">Uncharacterized protein</fullName>
    </submittedName>
</protein>
<dbReference type="EMBL" id="JANHOG010000438">
    <property type="protein sequence ID" value="KAJ3554358.1"/>
    <property type="molecule type" value="Genomic_DNA"/>
</dbReference>
<reference evidence="1" key="1">
    <citation type="submission" date="2022-07" db="EMBL/GenBank/DDBJ databases">
        <title>Genome Sequence of Phlebia brevispora.</title>
        <authorList>
            <person name="Buettner E."/>
        </authorList>
    </citation>
    <scope>NUCLEOTIDE SEQUENCE</scope>
    <source>
        <strain evidence="1">MPL23</strain>
    </source>
</reference>
<keyword evidence="2" id="KW-1185">Reference proteome</keyword>
<organism evidence="1 2">
    <name type="scientific">Phlebia brevispora</name>
    <dbReference type="NCBI Taxonomy" id="194682"/>
    <lineage>
        <taxon>Eukaryota</taxon>
        <taxon>Fungi</taxon>
        <taxon>Dikarya</taxon>
        <taxon>Basidiomycota</taxon>
        <taxon>Agaricomycotina</taxon>
        <taxon>Agaricomycetes</taxon>
        <taxon>Polyporales</taxon>
        <taxon>Meruliaceae</taxon>
        <taxon>Phlebia</taxon>
    </lineage>
</organism>
<sequence>MQNPRTGYVLKYSNNMQEKESQGDASAFPSLGAICPQRELGDRNLVLNLGAISSSAKASHVHVYNPSLNYVNSGHPEVSRVHTSHSAISCQPAPAFIAFAGDRIEPSCPCSYDPQFIQRDPINCAVRRSGFPPITALAEDCLDPRPSSSNCEQSTYGGIYIASKHEDLCPTAMSTMCDSPFRLQDDTLAAALDAPEGTAGHSFARPKERPDFLSLREPEVRFDLNIMTSPPSYDAVPSPASCVVARSGQARLAHSDTIEQLVSMPGAFKNPKVLAIFCRSKVPGVPLKDFVDPCGGGMMADLDDADDTSAFQGFNPKLRLDGKYSRSKARYMLFWPGYPLKTRQQYVYSPTTGLITRREVVIQVAKFVQDFFATYEHIELSARNKHKKWSIGSQGIKLEDLELVELRQISKASVLPVLRCSKAV</sequence>
<evidence type="ECO:0000313" key="2">
    <source>
        <dbReference type="Proteomes" id="UP001148662"/>
    </source>
</evidence>
<proteinExistence type="predicted"/>
<comment type="caution">
    <text evidence="1">The sequence shown here is derived from an EMBL/GenBank/DDBJ whole genome shotgun (WGS) entry which is preliminary data.</text>
</comment>
<name>A0ACC1T6C6_9APHY</name>
<evidence type="ECO:0000313" key="1">
    <source>
        <dbReference type="EMBL" id="KAJ3554358.1"/>
    </source>
</evidence>
<accession>A0ACC1T6C6</accession>
<dbReference type="Proteomes" id="UP001148662">
    <property type="component" value="Unassembled WGS sequence"/>
</dbReference>
<gene>
    <name evidence="1" type="ORF">NM688_g3150</name>
</gene>